<organism evidence="1 2">
    <name type="scientific">Hyalomma asiaticum</name>
    <name type="common">Tick</name>
    <dbReference type="NCBI Taxonomy" id="266040"/>
    <lineage>
        <taxon>Eukaryota</taxon>
        <taxon>Metazoa</taxon>
        <taxon>Ecdysozoa</taxon>
        <taxon>Arthropoda</taxon>
        <taxon>Chelicerata</taxon>
        <taxon>Arachnida</taxon>
        <taxon>Acari</taxon>
        <taxon>Parasitiformes</taxon>
        <taxon>Ixodida</taxon>
        <taxon>Ixodoidea</taxon>
        <taxon>Ixodidae</taxon>
        <taxon>Hyalomminae</taxon>
        <taxon>Hyalomma</taxon>
    </lineage>
</organism>
<evidence type="ECO:0000313" key="2">
    <source>
        <dbReference type="Proteomes" id="UP000821845"/>
    </source>
</evidence>
<comment type="caution">
    <text evidence="1">The sequence shown here is derived from an EMBL/GenBank/DDBJ whole genome shotgun (WGS) entry which is preliminary data.</text>
</comment>
<reference evidence="1" key="1">
    <citation type="submission" date="2020-05" db="EMBL/GenBank/DDBJ databases">
        <title>Large-scale comparative analyses of tick genomes elucidate their genetic diversity and vector capacities.</title>
        <authorList>
            <person name="Jia N."/>
            <person name="Wang J."/>
            <person name="Shi W."/>
            <person name="Du L."/>
            <person name="Sun Y."/>
            <person name="Zhan W."/>
            <person name="Jiang J."/>
            <person name="Wang Q."/>
            <person name="Zhang B."/>
            <person name="Ji P."/>
            <person name="Sakyi L.B."/>
            <person name="Cui X."/>
            <person name="Yuan T."/>
            <person name="Jiang B."/>
            <person name="Yang W."/>
            <person name="Lam T.T.-Y."/>
            <person name="Chang Q."/>
            <person name="Ding S."/>
            <person name="Wang X."/>
            <person name="Zhu J."/>
            <person name="Ruan X."/>
            <person name="Zhao L."/>
            <person name="Wei J."/>
            <person name="Que T."/>
            <person name="Du C."/>
            <person name="Cheng J."/>
            <person name="Dai P."/>
            <person name="Han X."/>
            <person name="Huang E."/>
            <person name="Gao Y."/>
            <person name="Liu J."/>
            <person name="Shao H."/>
            <person name="Ye R."/>
            <person name="Li L."/>
            <person name="Wei W."/>
            <person name="Wang X."/>
            <person name="Wang C."/>
            <person name="Yang T."/>
            <person name="Huo Q."/>
            <person name="Li W."/>
            <person name="Guo W."/>
            <person name="Chen H."/>
            <person name="Zhou L."/>
            <person name="Ni X."/>
            <person name="Tian J."/>
            <person name="Zhou Y."/>
            <person name="Sheng Y."/>
            <person name="Liu T."/>
            <person name="Pan Y."/>
            <person name="Xia L."/>
            <person name="Li J."/>
            <person name="Zhao F."/>
            <person name="Cao W."/>
        </authorList>
    </citation>
    <scope>NUCLEOTIDE SEQUENCE</scope>
    <source>
        <strain evidence="1">Hyas-2018</strain>
    </source>
</reference>
<keyword evidence="2" id="KW-1185">Reference proteome</keyword>
<name>A0ACB7SZI6_HYAAI</name>
<dbReference type="EMBL" id="CM023482">
    <property type="protein sequence ID" value="KAH6938557.1"/>
    <property type="molecule type" value="Genomic_DNA"/>
</dbReference>
<protein>
    <submittedName>
        <fullName evidence="1">Uncharacterized protein</fullName>
    </submittedName>
</protein>
<dbReference type="Proteomes" id="UP000821845">
    <property type="component" value="Chromosome 2"/>
</dbReference>
<sequence>MSGRTVSAASVRTRSIGVAEQVAISLALTTKEPYPIFSDSMTAVRSFDANQISFAAPRPESSEETRASLSPRFPPCATEPSDERYVAPSVVVVAGLCRPDTGLAVLSRASPADNIDFGVAFGLVHDRYCPAAAVSFVQEVMDREPPSVAVADEFRLAEVVDAGLGNIQNPHV</sequence>
<proteinExistence type="predicted"/>
<gene>
    <name evidence="1" type="ORF">HPB50_010522</name>
</gene>
<accession>A0ACB7SZI6</accession>
<evidence type="ECO:0000313" key="1">
    <source>
        <dbReference type="EMBL" id="KAH6938557.1"/>
    </source>
</evidence>